<dbReference type="GO" id="GO:0008289">
    <property type="term" value="F:lipid binding"/>
    <property type="evidence" value="ECO:0007669"/>
    <property type="project" value="InterPro"/>
</dbReference>
<evidence type="ECO:0000313" key="17">
    <source>
        <dbReference type="Proteomes" id="UP001289374"/>
    </source>
</evidence>
<sequence>MAITENAVGETSKRVKGAKSGHEQGSKYTRYTEAQIEVLEKVYAECSNPNYFQRSKILREQPNLRGIDSKQLKVWFQNHRSREKQKKENGELLAENKKLAAANELLREENDCLQQKVAQLICENEYLRTQFLSLISRNTTATKTTDLGLAARANSPQLSLWSADNNSLLLLAEEIRKEFLCKATGAAVNWKSILTVKVVNVASPSSVGAIYVSDTCIGVAARACTIIPIEPVKASSIITLQDHQSAFCSKNKNCRNQDVLAEYPAGNGGTIELIYTQCYAPTTMACARDFWTLRYTSVSVDGSFVSYLMVISWMIIDTNITNPILLNKQFSIDCTQSNSDAYAKVCEKSVSGSDAVPSSPAVLEFVRGRMFASGYLIHPCEGGSIIHLVDHLDLEASSVPEVVRPLYESSELVAKNMIVPALEYIEHTASETHDKRSHAYGEGPAFLRSFSQRLSRGFNDAINGFTEDGWTLLDADAPGDIIASVKRLKNFEDSRDYDSVICMKASLLLQKVLPARLMMLLKERRSCWMNINLADHTAVFLRPACFAFPGSSTYNLSETSVLLGNTNYEDEILEVLRFDRIAHPQHNVPSGDLYHLQICNGMEDSGVGACSELIFAPIDRTIPNDAVLLSSGFRIISLPSNAGSQSSADMNSTGPSNTTNVRTAASNPSSVLILAFQFPFETHLQDKVASVARKYVQNVISYVKNISFEATPSGSNPETNSNKSDPATGLMIAPDSTYAATLTNLICQSYRQIEFRRGDVWLQLPEYRLFVGTDTASPDHRQHFDKLISSTAWMQSLPVCLYANQAGLDLLETTASNVLSLTVDRILGGSNNFSLSSILPTIMQQGYAILPPGYCISEMNRRVSYEQAVVWQVQGSDGYVPCLALAFLNWSFT</sequence>
<evidence type="ECO:0000256" key="4">
    <source>
        <dbReference type="ARBA" id="ARBA00023015"/>
    </source>
</evidence>
<dbReference type="InterPro" id="IPR013978">
    <property type="entry name" value="MEKHLA"/>
</dbReference>
<dbReference type="SUPFAM" id="SSF55961">
    <property type="entry name" value="Bet v1-like"/>
    <property type="match status" value="1"/>
</dbReference>
<keyword evidence="7 10" id="KW-0371">Homeobox</keyword>
<dbReference type="EMBL" id="JACGWL010000016">
    <property type="protein sequence ID" value="KAK4385892.1"/>
    <property type="molecule type" value="Genomic_DNA"/>
</dbReference>
<dbReference type="InterPro" id="IPR002913">
    <property type="entry name" value="START_lipid-bd_dom"/>
</dbReference>
<dbReference type="Pfam" id="PF08670">
    <property type="entry name" value="MEKHLA"/>
    <property type="match status" value="1"/>
</dbReference>
<dbReference type="SMART" id="SM00234">
    <property type="entry name" value="START"/>
    <property type="match status" value="1"/>
</dbReference>
<evidence type="ECO:0000256" key="8">
    <source>
        <dbReference type="ARBA" id="ARBA00023163"/>
    </source>
</evidence>
<gene>
    <name evidence="16" type="ORF">Sango_2713200</name>
</gene>
<reference evidence="16" key="2">
    <citation type="journal article" date="2024" name="Plant">
        <title>Genomic evolution and insights into agronomic trait innovations of Sesamum species.</title>
        <authorList>
            <person name="Miao H."/>
            <person name="Wang L."/>
            <person name="Qu L."/>
            <person name="Liu H."/>
            <person name="Sun Y."/>
            <person name="Le M."/>
            <person name="Wang Q."/>
            <person name="Wei S."/>
            <person name="Zheng Y."/>
            <person name="Lin W."/>
            <person name="Duan Y."/>
            <person name="Cao H."/>
            <person name="Xiong S."/>
            <person name="Wang X."/>
            <person name="Wei L."/>
            <person name="Li C."/>
            <person name="Ma Q."/>
            <person name="Ju M."/>
            <person name="Zhao R."/>
            <person name="Li G."/>
            <person name="Mu C."/>
            <person name="Tian Q."/>
            <person name="Mei H."/>
            <person name="Zhang T."/>
            <person name="Gao T."/>
            <person name="Zhang H."/>
        </authorList>
    </citation>
    <scope>NUCLEOTIDE SEQUENCE</scope>
    <source>
        <strain evidence="16">K16</strain>
    </source>
</reference>
<evidence type="ECO:0000259" key="15">
    <source>
        <dbReference type="PROSITE" id="PS50848"/>
    </source>
</evidence>
<feature type="region of interest" description="Disordered" evidence="13">
    <location>
        <begin position="642"/>
        <end position="662"/>
    </location>
</feature>
<keyword evidence="5 12" id="KW-0175">Coiled coil</keyword>
<dbReference type="PANTHER" id="PTHR45950">
    <property type="entry name" value="HOMEOBOX-LEUCINE ZIPPER PROTEIN ATHB-14"/>
    <property type="match status" value="1"/>
</dbReference>
<dbReference type="GO" id="GO:0003677">
    <property type="term" value="F:DNA binding"/>
    <property type="evidence" value="ECO:0007669"/>
    <property type="project" value="UniProtKB-UniRule"/>
</dbReference>
<keyword evidence="6 10" id="KW-0238">DNA-binding</keyword>
<feature type="domain" description="START" evidence="15">
    <location>
        <begin position="161"/>
        <end position="437"/>
    </location>
</feature>
<keyword evidence="3" id="KW-0221">Differentiation</keyword>
<evidence type="ECO:0000256" key="7">
    <source>
        <dbReference type="ARBA" id="ARBA00023155"/>
    </source>
</evidence>
<dbReference type="Pfam" id="PF01852">
    <property type="entry name" value="START"/>
    <property type="match status" value="2"/>
</dbReference>
<keyword evidence="4" id="KW-0805">Transcription regulation</keyword>
<evidence type="ECO:0000256" key="9">
    <source>
        <dbReference type="ARBA" id="ARBA00023242"/>
    </source>
</evidence>
<reference evidence="16" key="1">
    <citation type="submission" date="2020-06" db="EMBL/GenBank/DDBJ databases">
        <authorList>
            <person name="Li T."/>
            <person name="Hu X."/>
            <person name="Zhang T."/>
            <person name="Song X."/>
            <person name="Zhang H."/>
            <person name="Dai N."/>
            <person name="Sheng W."/>
            <person name="Hou X."/>
            <person name="Wei L."/>
        </authorList>
    </citation>
    <scope>NUCLEOTIDE SEQUENCE</scope>
    <source>
        <strain evidence="16">K16</strain>
        <tissue evidence="16">Leaf</tissue>
    </source>
</reference>
<feature type="region of interest" description="Disordered" evidence="13">
    <location>
        <begin position="1"/>
        <end position="26"/>
    </location>
</feature>
<dbReference type="PROSITE" id="PS50071">
    <property type="entry name" value="HOMEOBOX_2"/>
    <property type="match status" value="1"/>
</dbReference>
<dbReference type="CDD" id="cd14686">
    <property type="entry name" value="bZIP"/>
    <property type="match status" value="1"/>
</dbReference>
<evidence type="ECO:0000256" key="6">
    <source>
        <dbReference type="ARBA" id="ARBA00023125"/>
    </source>
</evidence>
<comment type="caution">
    <text evidence="16">The sequence shown here is derived from an EMBL/GenBank/DDBJ whole genome shotgun (WGS) entry which is preliminary data.</text>
</comment>
<dbReference type="InterPro" id="IPR044830">
    <property type="entry name" value="HD-Zip_III"/>
</dbReference>
<dbReference type="SUPFAM" id="SSF46689">
    <property type="entry name" value="Homeodomain-like"/>
    <property type="match status" value="1"/>
</dbReference>
<proteinExistence type="inferred from homology"/>
<dbReference type="AlphaFoldDB" id="A0AAE2BHS3"/>
<feature type="domain" description="Homeobox" evidence="14">
    <location>
        <begin position="22"/>
        <end position="86"/>
    </location>
</feature>
<evidence type="ECO:0000256" key="12">
    <source>
        <dbReference type="SAM" id="Coils"/>
    </source>
</evidence>
<dbReference type="InterPro" id="IPR001356">
    <property type="entry name" value="HD"/>
</dbReference>
<organism evidence="16 17">
    <name type="scientific">Sesamum angolense</name>
    <dbReference type="NCBI Taxonomy" id="2727404"/>
    <lineage>
        <taxon>Eukaryota</taxon>
        <taxon>Viridiplantae</taxon>
        <taxon>Streptophyta</taxon>
        <taxon>Embryophyta</taxon>
        <taxon>Tracheophyta</taxon>
        <taxon>Spermatophyta</taxon>
        <taxon>Magnoliopsida</taxon>
        <taxon>eudicotyledons</taxon>
        <taxon>Gunneridae</taxon>
        <taxon>Pentapetalae</taxon>
        <taxon>asterids</taxon>
        <taxon>lamiids</taxon>
        <taxon>Lamiales</taxon>
        <taxon>Pedaliaceae</taxon>
        <taxon>Sesamum</taxon>
    </lineage>
</organism>
<evidence type="ECO:0000256" key="1">
    <source>
        <dbReference type="ARBA" id="ARBA00004123"/>
    </source>
</evidence>
<comment type="subcellular location">
    <subcellularLocation>
        <location evidence="1 10 11">Nucleus</location>
    </subcellularLocation>
</comment>
<keyword evidence="17" id="KW-1185">Reference proteome</keyword>
<dbReference type="GO" id="GO:0005634">
    <property type="term" value="C:nucleus"/>
    <property type="evidence" value="ECO:0007669"/>
    <property type="project" value="UniProtKB-SubCell"/>
</dbReference>
<dbReference type="Gene3D" id="3.30.530.20">
    <property type="match status" value="1"/>
</dbReference>
<feature type="DNA-binding region" description="Homeobox" evidence="10">
    <location>
        <begin position="24"/>
        <end position="87"/>
    </location>
</feature>
<evidence type="ECO:0000256" key="13">
    <source>
        <dbReference type="SAM" id="MobiDB-lite"/>
    </source>
</evidence>
<dbReference type="PROSITE" id="PS50848">
    <property type="entry name" value="START"/>
    <property type="match status" value="1"/>
</dbReference>
<evidence type="ECO:0000313" key="16">
    <source>
        <dbReference type="EMBL" id="KAK4385892.1"/>
    </source>
</evidence>
<evidence type="ECO:0000256" key="2">
    <source>
        <dbReference type="ARBA" id="ARBA00010338"/>
    </source>
</evidence>
<dbReference type="InterPro" id="IPR023393">
    <property type="entry name" value="START-like_dom_sf"/>
</dbReference>
<comment type="similarity">
    <text evidence="2">Belongs to the HD-ZIP homeobox family. Class III subfamily.</text>
</comment>
<evidence type="ECO:0000256" key="5">
    <source>
        <dbReference type="ARBA" id="ARBA00023054"/>
    </source>
</evidence>
<dbReference type="PANTHER" id="PTHR45950:SF10">
    <property type="entry name" value="HOMEOBOX-LEUCINE ZIPPER PROTEIN REVOLUTA"/>
    <property type="match status" value="1"/>
</dbReference>
<dbReference type="Gene3D" id="1.10.10.60">
    <property type="entry name" value="Homeodomain-like"/>
    <property type="match status" value="1"/>
</dbReference>
<name>A0AAE2BHS3_9LAMI</name>
<keyword evidence="8" id="KW-0804">Transcription</keyword>
<evidence type="ECO:0000256" key="10">
    <source>
        <dbReference type="PROSITE-ProRule" id="PRU00108"/>
    </source>
</evidence>
<dbReference type="InterPro" id="IPR009057">
    <property type="entry name" value="Homeodomain-like_sf"/>
</dbReference>
<dbReference type="Proteomes" id="UP001289374">
    <property type="component" value="Unassembled WGS sequence"/>
</dbReference>
<keyword evidence="9 10" id="KW-0539">Nucleus</keyword>
<dbReference type="GO" id="GO:0030154">
    <property type="term" value="P:cell differentiation"/>
    <property type="evidence" value="ECO:0007669"/>
    <property type="project" value="UniProtKB-KW"/>
</dbReference>
<accession>A0AAE2BHS3</accession>
<dbReference type="GO" id="GO:0003700">
    <property type="term" value="F:DNA-binding transcription factor activity"/>
    <property type="evidence" value="ECO:0007669"/>
    <property type="project" value="InterPro"/>
</dbReference>
<evidence type="ECO:0000256" key="3">
    <source>
        <dbReference type="ARBA" id="ARBA00022782"/>
    </source>
</evidence>
<dbReference type="SMART" id="SM00389">
    <property type="entry name" value="HOX"/>
    <property type="match status" value="1"/>
</dbReference>
<evidence type="ECO:0000256" key="11">
    <source>
        <dbReference type="RuleBase" id="RU000682"/>
    </source>
</evidence>
<feature type="coiled-coil region" evidence="12">
    <location>
        <begin position="82"/>
        <end position="123"/>
    </location>
</feature>
<protein>
    <submittedName>
        <fullName evidence="16">Homeobox-leucine zipper protein REVOLUTA</fullName>
    </submittedName>
</protein>
<dbReference type="CDD" id="cd00086">
    <property type="entry name" value="homeodomain"/>
    <property type="match status" value="1"/>
</dbReference>
<evidence type="ECO:0000259" key="14">
    <source>
        <dbReference type="PROSITE" id="PS50071"/>
    </source>
</evidence>
<dbReference type="Pfam" id="PF00046">
    <property type="entry name" value="Homeodomain"/>
    <property type="match status" value="1"/>
</dbReference>